<organism evidence="2 3">
    <name type="scientific">Cardamine amara subsp. amara</name>
    <dbReference type="NCBI Taxonomy" id="228776"/>
    <lineage>
        <taxon>Eukaryota</taxon>
        <taxon>Viridiplantae</taxon>
        <taxon>Streptophyta</taxon>
        <taxon>Embryophyta</taxon>
        <taxon>Tracheophyta</taxon>
        <taxon>Spermatophyta</taxon>
        <taxon>Magnoliopsida</taxon>
        <taxon>eudicotyledons</taxon>
        <taxon>Gunneridae</taxon>
        <taxon>Pentapetalae</taxon>
        <taxon>rosids</taxon>
        <taxon>malvids</taxon>
        <taxon>Brassicales</taxon>
        <taxon>Brassicaceae</taxon>
        <taxon>Cardamineae</taxon>
        <taxon>Cardamine</taxon>
    </lineage>
</organism>
<evidence type="ECO:0000256" key="1">
    <source>
        <dbReference type="SAM" id="MobiDB-lite"/>
    </source>
</evidence>
<evidence type="ECO:0000313" key="2">
    <source>
        <dbReference type="EMBL" id="KAL1225410.1"/>
    </source>
</evidence>
<keyword evidence="3" id="KW-1185">Reference proteome</keyword>
<dbReference type="Proteomes" id="UP001558713">
    <property type="component" value="Unassembled WGS sequence"/>
</dbReference>
<name>A0ABD1C7I0_CARAN</name>
<dbReference type="AlphaFoldDB" id="A0ABD1C7I0"/>
<sequence>MSSSNPYSQSSNFVDLLNSQQDSFPFFSNQCTEDANFGDNMTDVSRERRKWSPIDDVVLISSWLNTSNDAVVSNEQKSGAFWKRIADYFAASPKVAGPVYPEPGHCKQRWQKINDLVCKFCGCYEAAAREKASGQNENDILKLAYSYFYSDYGKKFTLEHAWKELRNDQKWCELSTSKTDGGSKRRKCEDGTQSSNTVEDDQVTNRPPGVKAAKGKGKRTMVEGKVVAEFQSTWSIKEKDMAMKERMKKMDLIDSLIAKQEPLSEYEEALKKKLITDMLSN</sequence>
<feature type="region of interest" description="Disordered" evidence="1">
    <location>
        <begin position="176"/>
        <end position="217"/>
    </location>
</feature>
<dbReference type="EMBL" id="JBANAX010000031">
    <property type="protein sequence ID" value="KAL1225410.1"/>
    <property type="molecule type" value="Genomic_DNA"/>
</dbReference>
<accession>A0ABD1C7I0</accession>
<evidence type="ECO:0000313" key="3">
    <source>
        <dbReference type="Proteomes" id="UP001558713"/>
    </source>
</evidence>
<proteinExistence type="predicted"/>
<gene>
    <name evidence="2" type="ORF">V5N11_009063</name>
</gene>
<reference evidence="2 3" key="1">
    <citation type="submission" date="2024-04" db="EMBL/GenBank/DDBJ databases">
        <title>Genome assembly C_amara_ONT_v2.</title>
        <authorList>
            <person name="Yant L."/>
            <person name="Moore C."/>
            <person name="Slenker M."/>
        </authorList>
    </citation>
    <scope>NUCLEOTIDE SEQUENCE [LARGE SCALE GENOMIC DNA]</scope>
    <source>
        <tissue evidence="2">Leaf</tissue>
    </source>
</reference>
<feature type="compositionally biased region" description="Basic and acidic residues" evidence="1">
    <location>
        <begin position="181"/>
        <end position="190"/>
    </location>
</feature>
<dbReference type="PANTHER" id="PTHR45023">
    <property type="match status" value="1"/>
</dbReference>
<protein>
    <submittedName>
        <fullName evidence="2">Glutathione S-transferase T3</fullName>
    </submittedName>
</protein>
<dbReference type="PANTHER" id="PTHR45023:SF4">
    <property type="entry name" value="GLYCINE-RICH PROTEIN-RELATED"/>
    <property type="match status" value="1"/>
</dbReference>
<comment type="caution">
    <text evidence="2">The sequence shown here is derived from an EMBL/GenBank/DDBJ whole genome shotgun (WGS) entry which is preliminary data.</text>
</comment>